<dbReference type="PANTHER" id="PTHR46652">
    <property type="entry name" value="LEUCINE-RICH REPEAT AND IQ DOMAIN-CONTAINING PROTEIN 1-RELATED"/>
    <property type="match status" value="1"/>
</dbReference>
<keyword evidence="2" id="KW-0677">Repeat</keyword>
<dbReference type="SUPFAM" id="SSF52058">
    <property type="entry name" value="L domain-like"/>
    <property type="match status" value="1"/>
</dbReference>
<dbReference type="PROSITE" id="PS51450">
    <property type="entry name" value="LRR"/>
    <property type="match status" value="1"/>
</dbReference>
<keyword evidence="1" id="KW-0433">Leucine-rich repeat</keyword>
<dbReference type="PANTHER" id="PTHR46652:SF3">
    <property type="entry name" value="LEUCINE-RICH REPEAT-CONTAINING PROTEIN 9"/>
    <property type="match status" value="1"/>
</dbReference>
<dbReference type="AlphaFoldDB" id="K8YHI0"/>
<evidence type="ECO:0000256" key="2">
    <source>
        <dbReference type="ARBA" id="ARBA00022737"/>
    </source>
</evidence>
<dbReference type="PATRIC" id="fig|758847.3.peg.38"/>
<sequence>MKLQTNDWFRQLDVRWKEKFEREATMRKAVVDPEVILSEKGLTIYEEDSIVSLEPISYFHKLKSLSVHNKNIIDLSPLQSLGNRLENLTITGSISDLSVLKNFKKLKQLTLSGSFENTPISLLNNLEFLNIELSNRLEFLCLECVPIRSLAILESFTKLRKLEISLTKITDISPLRGLKKLEELILSNSPVTSFEALYKLSSLRYLFADNTNLSDLKPLYKTKKTLTIYCRKTKVSFEEILRFRNSLTSSSLIALNIISDYNENHQNFVKSLETVHFDLDDGLGDALTEWTYQRVGNLMMDNSIFKEDAKKVKQEKTREAIAILKAFLNLPPFKRNSELTEKRYNTLLQDCFLCMLRMDVDLNFEKKVIDQIPADIQSPNFAFSLARYFAKKADRNEFLRYTSICVRLSCKRELFYAAEEFKPFLNDENFKNLIIQMQE</sequence>
<protein>
    <recommendedName>
        <fullName evidence="5">Leucine rich repeat protein</fullName>
    </recommendedName>
</protein>
<name>K8YHI0_9LEPT</name>
<dbReference type="InterPro" id="IPR001611">
    <property type="entry name" value="Leu-rich_rpt"/>
</dbReference>
<gene>
    <name evidence="3" type="ORF">LSS_00195</name>
</gene>
<reference evidence="3 4" key="2">
    <citation type="journal article" date="2014" name="Emerg. Microbes Infect.">
        <title>Potential impact on kidney infection: a whole-genome analysis of Leptospira santarosai serovar Shermani.</title>
        <authorList>
            <person name="Chou L.F."/>
            <person name="Chen T.W."/>
            <person name="Ko Y.C."/>
            <person name="Pan M.J."/>
            <person name="Tian Y.C."/>
            <person name="Chiu C.H."/>
            <person name="Tang P."/>
            <person name="Hung C.C."/>
            <person name="Yang C.W."/>
        </authorList>
    </citation>
    <scope>NUCLEOTIDE SEQUENCE</scope>
    <source>
        <strain evidence="3 4">LT 821</strain>
    </source>
</reference>
<dbReference type="STRING" id="758847.LSS_00195"/>
<evidence type="ECO:0000313" key="4">
    <source>
        <dbReference type="Proteomes" id="UP000035800"/>
    </source>
</evidence>
<accession>K8YHI0</accession>
<reference evidence="3 4" key="1">
    <citation type="journal article" date="2012" name="Gene">
        <title>Sequence of Leptospira santarosai serovar Shermani genome and prediction of virulence-associated genes.</title>
        <authorList>
            <person name="Chou L.F."/>
            <person name="Chen Y.T."/>
            <person name="Lu C.W."/>
            <person name="Ko Y.C."/>
            <person name="Tang C.Y."/>
            <person name="Pan M.J."/>
            <person name="Tian Y.C."/>
            <person name="Chiu C.H."/>
            <person name="Hung C.C."/>
            <person name="Yang C.W."/>
        </authorList>
    </citation>
    <scope>NUCLEOTIDE SEQUENCE [LARGE SCALE GENOMIC DNA]</scope>
    <source>
        <strain evidence="3">LT 821</strain>
    </source>
</reference>
<dbReference type="EMBL" id="CP006694">
    <property type="protein sequence ID" value="EKT88725.1"/>
    <property type="molecule type" value="Genomic_DNA"/>
</dbReference>
<dbReference type="GeneID" id="29738707"/>
<dbReference type="InterPro" id="IPR032675">
    <property type="entry name" value="LRR_dom_sf"/>
</dbReference>
<dbReference type="Gene3D" id="3.80.10.10">
    <property type="entry name" value="Ribonuclease Inhibitor"/>
    <property type="match status" value="1"/>
</dbReference>
<evidence type="ECO:0000256" key="1">
    <source>
        <dbReference type="ARBA" id="ARBA00022614"/>
    </source>
</evidence>
<dbReference type="KEGG" id="lst:LSS_00195"/>
<dbReference type="Proteomes" id="UP000035800">
    <property type="component" value="Chromosome I"/>
</dbReference>
<dbReference type="RefSeq" id="WP_004457537.1">
    <property type="nucleotide sequence ID" value="NZ_CP006694.1"/>
</dbReference>
<evidence type="ECO:0000313" key="3">
    <source>
        <dbReference type="EMBL" id="EKT88725.1"/>
    </source>
</evidence>
<dbReference type="InterPro" id="IPR050836">
    <property type="entry name" value="SDS22/Internalin_LRR"/>
</dbReference>
<organism evidence="3 4">
    <name type="scientific">Leptospira santarosai serovar Shermani str. LT 821</name>
    <dbReference type="NCBI Taxonomy" id="758847"/>
    <lineage>
        <taxon>Bacteria</taxon>
        <taxon>Pseudomonadati</taxon>
        <taxon>Spirochaetota</taxon>
        <taxon>Spirochaetia</taxon>
        <taxon>Leptospirales</taxon>
        <taxon>Leptospiraceae</taxon>
        <taxon>Leptospira</taxon>
    </lineage>
</organism>
<proteinExistence type="predicted"/>
<evidence type="ECO:0008006" key="5">
    <source>
        <dbReference type="Google" id="ProtNLM"/>
    </source>
</evidence>